<dbReference type="InterPro" id="IPR008681">
    <property type="entry name" value="Neg-reg_MecA"/>
</dbReference>
<keyword evidence="3" id="KW-1185">Reference proteome</keyword>
<organism evidence="2 3">
    <name type="scientific">Lachnobacterium bovis DSM 14045</name>
    <dbReference type="NCBI Taxonomy" id="1122142"/>
    <lineage>
        <taxon>Bacteria</taxon>
        <taxon>Bacillati</taxon>
        <taxon>Bacillota</taxon>
        <taxon>Clostridia</taxon>
        <taxon>Lachnospirales</taxon>
        <taxon>Lachnospiraceae</taxon>
        <taxon>Lachnobacterium</taxon>
    </lineage>
</organism>
<reference evidence="2 3" key="1">
    <citation type="submission" date="2016-10" db="EMBL/GenBank/DDBJ databases">
        <authorList>
            <person name="de Groot N.N."/>
        </authorList>
    </citation>
    <scope>NUCLEOTIDE SEQUENCE [LARGE SCALE GENOMIC DNA]</scope>
    <source>
        <strain evidence="2 3">DSM 14045</strain>
    </source>
</reference>
<comment type="similarity">
    <text evidence="1">Belongs to the MecA family.</text>
</comment>
<dbReference type="OrthoDB" id="2040154at2"/>
<sequence length="193" mass="22427">MGNHTIQCVVTEEEIIGLGYTMDDIMSNGEKTQEFMHHIFNMAEKEFHIDLELGVKKVRANFRPNHTIALTFSETHLDPCELDRDYERERIEEIQPEDRVEGLLVFNSFNNLEEFSKKVNIDRRIPNRLYRLNGSYIVLIEIGYLTDNQVKSLSFITDEYADGAYTGAEKKAFIEEHGKLIIEADALQILRKL</sequence>
<dbReference type="EMBL" id="FNPG01000007">
    <property type="protein sequence ID" value="SDY07962.1"/>
    <property type="molecule type" value="Genomic_DNA"/>
</dbReference>
<dbReference type="RefSeq" id="WP_074716201.1">
    <property type="nucleotide sequence ID" value="NZ_FNPG01000007.1"/>
</dbReference>
<evidence type="ECO:0000256" key="1">
    <source>
        <dbReference type="ARBA" id="ARBA00005397"/>
    </source>
</evidence>
<gene>
    <name evidence="2" type="ORF">SAMN02910414_00703</name>
</gene>
<dbReference type="AlphaFoldDB" id="A0A1H3GXE7"/>
<proteinExistence type="inferred from homology"/>
<dbReference type="InterPro" id="IPR038471">
    <property type="entry name" value="MecA_C_sf"/>
</dbReference>
<dbReference type="STRING" id="1122142.SAMN02910414_00703"/>
<dbReference type="Gene3D" id="3.30.70.1950">
    <property type="match status" value="1"/>
</dbReference>
<evidence type="ECO:0000313" key="2">
    <source>
        <dbReference type="EMBL" id="SDY07962.1"/>
    </source>
</evidence>
<accession>A0A1H3GXE7</accession>
<name>A0A1H3GXE7_9FIRM</name>
<dbReference type="Pfam" id="PF05389">
    <property type="entry name" value="MecA"/>
    <property type="match status" value="1"/>
</dbReference>
<dbReference type="eggNOG" id="COG4862">
    <property type="taxonomic scope" value="Bacteria"/>
</dbReference>
<protein>
    <submittedName>
        <fullName evidence="2">Adapter protein MecA 1/2</fullName>
    </submittedName>
</protein>
<evidence type="ECO:0000313" key="3">
    <source>
        <dbReference type="Proteomes" id="UP000183918"/>
    </source>
</evidence>
<dbReference type="Proteomes" id="UP000183918">
    <property type="component" value="Unassembled WGS sequence"/>
</dbReference>